<keyword evidence="5" id="KW-1133">Transmembrane helix</keyword>
<dbReference type="RefSeq" id="XP_065726447.1">
    <property type="nucleotide sequence ID" value="XM_065870375.1"/>
</dbReference>
<dbReference type="GeneID" id="90824441"/>
<keyword evidence="2 5" id="KW-0812">Transmembrane</keyword>
<feature type="transmembrane region" description="Helical" evidence="5">
    <location>
        <begin position="211"/>
        <end position="238"/>
    </location>
</feature>
<feature type="transmembrane region" description="Helical" evidence="5">
    <location>
        <begin position="178"/>
        <end position="199"/>
    </location>
</feature>
<keyword evidence="7" id="KW-1185">Reference proteome</keyword>
<name>A0AAJ8KCU5_9TREE</name>
<dbReference type="Proteomes" id="UP000092730">
    <property type="component" value="Chromosome 5"/>
</dbReference>
<evidence type="ECO:0000313" key="7">
    <source>
        <dbReference type="Proteomes" id="UP000092730"/>
    </source>
</evidence>
<sequence>MGNRPQGSPWKYKATIYFFAVLTTYMLVAAVLCTVQAIKNFDSPVFSRMVVSLISTYGIFVASSVLALDPWHLFTCFIQYILFSPTYVNVYAYSNLHDLSWGTKGSDSIQESDLGAVQGVGKHVEVELVSAQQDIDIAYQDALDNIRLKGTRVEEIDAKKDNSEQAQKDIYANFRTNLLLCWSLSNALLASVILSGGTTSTFDSSGDSRTAVYMLVILIFVAGMALFRFICSTMYLIIRLFAG</sequence>
<evidence type="ECO:0000256" key="4">
    <source>
        <dbReference type="ARBA" id="ARBA00048014"/>
    </source>
</evidence>
<dbReference type="GO" id="GO:0071944">
    <property type="term" value="C:cell periphery"/>
    <property type="evidence" value="ECO:0007669"/>
    <property type="project" value="TreeGrafter"/>
</dbReference>
<gene>
    <name evidence="6" type="ORF">I302_106963</name>
</gene>
<feature type="transmembrane region" description="Helical" evidence="5">
    <location>
        <begin position="71"/>
        <end position="92"/>
    </location>
</feature>
<proteinExistence type="predicted"/>
<dbReference type="GO" id="GO:0004100">
    <property type="term" value="F:chitin synthase activity"/>
    <property type="evidence" value="ECO:0007669"/>
    <property type="project" value="UniProtKB-EC"/>
</dbReference>
<dbReference type="GO" id="GO:0030428">
    <property type="term" value="C:cell septum"/>
    <property type="evidence" value="ECO:0007669"/>
    <property type="project" value="TreeGrafter"/>
</dbReference>
<feature type="transmembrane region" description="Helical" evidence="5">
    <location>
        <begin position="45"/>
        <end position="65"/>
    </location>
</feature>
<protein>
    <submittedName>
        <fullName evidence="6">Uncharacterized protein</fullName>
    </submittedName>
</protein>
<evidence type="ECO:0000256" key="2">
    <source>
        <dbReference type="ARBA" id="ARBA00022692"/>
    </source>
</evidence>
<comment type="subcellular location">
    <subcellularLocation>
        <location evidence="1">Membrane</location>
        <topology evidence="1">Multi-pass membrane protein</topology>
    </subcellularLocation>
</comment>
<dbReference type="GO" id="GO:0006031">
    <property type="term" value="P:chitin biosynthetic process"/>
    <property type="evidence" value="ECO:0007669"/>
    <property type="project" value="TreeGrafter"/>
</dbReference>
<evidence type="ECO:0000313" key="6">
    <source>
        <dbReference type="EMBL" id="WVW84927.1"/>
    </source>
</evidence>
<evidence type="ECO:0000256" key="1">
    <source>
        <dbReference type="ARBA" id="ARBA00004141"/>
    </source>
</evidence>
<dbReference type="PANTHER" id="PTHR22914:SF38">
    <property type="entry name" value="CHITIN SYNTHASE 2"/>
    <property type="match status" value="1"/>
</dbReference>
<dbReference type="KEGG" id="kbi:90824441"/>
<dbReference type="PANTHER" id="PTHR22914">
    <property type="entry name" value="CHITIN SYNTHASE"/>
    <property type="match status" value="1"/>
</dbReference>
<dbReference type="GO" id="GO:0016020">
    <property type="term" value="C:membrane"/>
    <property type="evidence" value="ECO:0007669"/>
    <property type="project" value="UniProtKB-SubCell"/>
</dbReference>
<dbReference type="InterPro" id="IPR004835">
    <property type="entry name" value="Chitin_synth"/>
</dbReference>
<reference evidence="6" key="1">
    <citation type="submission" date="2013-07" db="EMBL/GenBank/DDBJ databases">
        <authorList>
            <consortium name="The Broad Institute Genome Sequencing Platform"/>
            <person name="Cuomo C."/>
            <person name="Litvintseva A."/>
            <person name="Chen Y."/>
            <person name="Heitman J."/>
            <person name="Sun S."/>
            <person name="Springer D."/>
            <person name="Dromer F."/>
            <person name="Young S.K."/>
            <person name="Zeng Q."/>
            <person name="Gargeya S."/>
            <person name="Fitzgerald M."/>
            <person name="Abouelleil A."/>
            <person name="Alvarado L."/>
            <person name="Berlin A.M."/>
            <person name="Chapman S.B."/>
            <person name="Dewar J."/>
            <person name="Goldberg J."/>
            <person name="Griggs A."/>
            <person name="Gujja S."/>
            <person name="Hansen M."/>
            <person name="Howarth C."/>
            <person name="Imamovic A."/>
            <person name="Larimer J."/>
            <person name="McCowan C."/>
            <person name="Murphy C."/>
            <person name="Pearson M."/>
            <person name="Priest M."/>
            <person name="Roberts A."/>
            <person name="Saif S."/>
            <person name="Shea T."/>
            <person name="Sykes S."/>
            <person name="Wortman J."/>
            <person name="Nusbaum C."/>
            <person name="Birren B."/>
        </authorList>
    </citation>
    <scope>NUCLEOTIDE SEQUENCE</scope>
    <source>
        <strain evidence="6">CBS 10118</strain>
    </source>
</reference>
<dbReference type="AlphaFoldDB" id="A0AAJ8KCU5"/>
<accession>A0AAJ8KCU5</accession>
<evidence type="ECO:0000256" key="3">
    <source>
        <dbReference type="ARBA" id="ARBA00023136"/>
    </source>
</evidence>
<evidence type="ECO:0000256" key="5">
    <source>
        <dbReference type="SAM" id="Phobius"/>
    </source>
</evidence>
<comment type="catalytic activity">
    <reaction evidence="4">
        <text>[(1-&gt;4)-N-acetyl-beta-D-glucosaminyl](n) + UDP-N-acetyl-alpha-D-glucosamine = [(1-&gt;4)-N-acetyl-beta-D-glucosaminyl](n+1) + UDP + H(+)</text>
        <dbReference type="Rhea" id="RHEA:16637"/>
        <dbReference type="Rhea" id="RHEA-COMP:9593"/>
        <dbReference type="Rhea" id="RHEA-COMP:9595"/>
        <dbReference type="ChEBI" id="CHEBI:15378"/>
        <dbReference type="ChEBI" id="CHEBI:17029"/>
        <dbReference type="ChEBI" id="CHEBI:57705"/>
        <dbReference type="ChEBI" id="CHEBI:58223"/>
        <dbReference type="EC" id="2.4.1.16"/>
    </reaction>
</comment>
<feature type="transmembrane region" description="Helical" evidence="5">
    <location>
        <begin position="16"/>
        <end position="38"/>
    </location>
</feature>
<reference evidence="6" key="2">
    <citation type="submission" date="2024-02" db="EMBL/GenBank/DDBJ databases">
        <title>Comparative genomics of Cryptococcus and Kwoniella reveals pathogenesis evolution and contrasting modes of karyotype evolution via chromosome fusion or intercentromeric recombination.</title>
        <authorList>
            <person name="Coelho M.A."/>
            <person name="David-Palma M."/>
            <person name="Shea T."/>
            <person name="Bowers K."/>
            <person name="McGinley-Smith S."/>
            <person name="Mohammad A.W."/>
            <person name="Gnirke A."/>
            <person name="Yurkov A.M."/>
            <person name="Nowrousian M."/>
            <person name="Sun S."/>
            <person name="Cuomo C.A."/>
            <person name="Heitman J."/>
        </authorList>
    </citation>
    <scope>NUCLEOTIDE SEQUENCE</scope>
    <source>
        <strain evidence="6">CBS 10118</strain>
    </source>
</reference>
<keyword evidence="3 5" id="KW-0472">Membrane</keyword>
<dbReference type="EMBL" id="CP144545">
    <property type="protein sequence ID" value="WVW84927.1"/>
    <property type="molecule type" value="Genomic_DNA"/>
</dbReference>
<organism evidence="6 7">
    <name type="scientific">Kwoniella bestiolae CBS 10118</name>
    <dbReference type="NCBI Taxonomy" id="1296100"/>
    <lineage>
        <taxon>Eukaryota</taxon>
        <taxon>Fungi</taxon>
        <taxon>Dikarya</taxon>
        <taxon>Basidiomycota</taxon>
        <taxon>Agaricomycotina</taxon>
        <taxon>Tremellomycetes</taxon>
        <taxon>Tremellales</taxon>
        <taxon>Cryptococcaceae</taxon>
        <taxon>Kwoniella</taxon>
    </lineage>
</organism>